<comment type="caution">
    <text evidence="1">The sequence shown here is derived from an EMBL/GenBank/DDBJ whole genome shotgun (WGS) entry which is preliminary data.</text>
</comment>
<gene>
    <name evidence="1" type="ORF">ENU28_01400</name>
</gene>
<accession>A0A7V4CHF1</accession>
<dbReference type="EMBL" id="DTBX01000051">
    <property type="protein sequence ID" value="HGQ55104.1"/>
    <property type="molecule type" value="Genomic_DNA"/>
</dbReference>
<organism evidence="1">
    <name type="scientific">candidate division WOR-3 bacterium</name>
    <dbReference type="NCBI Taxonomy" id="2052148"/>
    <lineage>
        <taxon>Bacteria</taxon>
        <taxon>Bacteria division WOR-3</taxon>
    </lineage>
</organism>
<dbReference type="InterPro" id="IPR011486">
    <property type="entry name" value="BBP2"/>
</dbReference>
<sequence>MMKEKIVKKVIVVVFFIFLINFSYAIDYQKDQFKLTLNPHILSGYLFSIEKQDNMTKRTNTFYIPRTYLDFKLEYENIFYGKVYFDIAGKDWYSYDLYVALTPTKETEVRLGKFKQLLGYEVATSAHKVHFVEGSLISSLRSPVSTRDFGLGFFHKAKMFEINLNLVNGTGRTEPTDDNEWKDVSGRFILKPIEKSFIGANFYYGKKGVGEIRDLLPYLRLGLEAGYTKSPFTIIFEYLIGREEKEPVKKPTGFYGILGYQIDKIQPIFRFDFRKKDSNANKEWGLTFGLNYFIYGDNLKVMPNIAYYKYAEKHTLMKLIFQLQGYF</sequence>
<reference evidence="1" key="1">
    <citation type="journal article" date="2020" name="mSystems">
        <title>Genome- and Community-Level Interaction Insights into Carbon Utilization and Element Cycling Functions of Hydrothermarchaeota in Hydrothermal Sediment.</title>
        <authorList>
            <person name="Zhou Z."/>
            <person name="Liu Y."/>
            <person name="Xu W."/>
            <person name="Pan J."/>
            <person name="Luo Z.H."/>
            <person name="Li M."/>
        </authorList>
    </citation>
    <scope>NUCLEOTIDE SEQUENCE [LARGE SCALE GENOMIC DNA]</scope>
    <source>
        <strain evidence="1">SpSt-655</strain>
    </source>
</reference>
<dbReference type="Gene3D" id="2.40.160.10">
    <property type="entry name" value="Porin"/>
    <property type="match status" value="1"/>
</dbReference>
<dbReference type="AlphaFoldDB" id="A0A7V4CHF1"/>
<dbReference type="InterPro" id="IPR023614">
    <property type="entry name" value="Porin_dom_sf"/>
</dbReference>
<dbReference type="Pfam" id="PF07642">
    <property type="entry name" value="BBP2"/>
    <property type="match status" value="1"/>
</dbReference>
<evidence type="ECO:0000313" key="1">
    <source>
        <dbReference type="EMBL" id="HGQ55104.1"/>
    </source>
</evidence>
<name>A0A7V4CHF1_UNCW3</name>
<proteinExistence type="predicted"/>
<protein>
    <submittedName>
        <fullName evidence="1">Uncharacterized protein</fullName>
    </submittedName>
</protein>
<dbReference type="SUPFAM" id="SSF56935">
    <property type="entry name" value="Porins"/>
    <property type="match status" value="1"/>
</dbReference>